<feature type="domain" description="Copper amine oxidase-like N-terminal" evidence="2">
    <location>
        <begin position="42"/>
        <end position="143"/>
    </location>
</feature>
<dbReference type="SUPFAM" id="SSF49299">
    <property type="entry name" value="PKD domain"/>
    <property type="match status" value="2"/>
</dbReference>
<dbReference type="InterPro" id="IPR012854">
    <property type="entry name" value="Cu_amine_oxidase-like_N"/>
</dbReference>
<dbReference type="SUPFAM" id="SSF55383">
    <property type="entry name" value="Copper amine oxidase, domain N"/>
    <property type="match status" value="1"/>
</dbReference>
<reference evidence="3 4" key="1">
    <citation type="submission" date="2020-08" db="EMBL/GenBank/DDBJ databases">
        <title>Cohnella phylogeny.</title>
        <authorList>
            <person name="Dunlap C."/>
        </authorList>
    </citation>
    <scope>NUCLEOTIDE SEQUENCE [LARGE SCALE GENOMIC DNA]</scope>
    <source>
        <strain evidence="3 4">CBP 2801</strain>
    </source>
</reference>
<evidence type="ECO:0000313" key="3">
    <source>
        <dbReference type="EMBL" id="MBB6731602.1"/>
    </source>
</evidence>
<gene>
    <name evidence="3" type="ORF">H7C18_11840</name>
</gene>
<dbReference type="AlphaFoldDB" id="A0A7X0VVQ2"/>
<dbReference type="Gene3D" id="2.60.40.10">
    <property type="entry name" value="Immunoglobulins"/>
    <property type="match status" value="1"/>
</dbReference>
<keyword evidence="4" id="KW-1185">Reference proteome</keyword>
<dbReference type="InterPro" id="IPR036582">
    <property type="entry name" value="Mao_N_sf"/>
</dbReference>
<evidence type="ECO:0000313" key="4">
    <source>
        <dbReference type="Proteomes" id="UP000564644"/>
    </source>
</evidence>
<sequence>MRKALSAVLLLSLAFPAGAYAGSADDGSSTLVLYKNQTKVTLDGVDYQAAQPTVYSGGSAYASLSAMAARYGYVVRYDASTKESIVTSSDKEIRWKIGVSSYTVNGTTTSFAGVPFSTKGSLMIPVRAWATATGSDLSVTGTTISLSWQQILYPTADFTVDPAEIYANQTTVTYTSHSANASAIVSERWEGNDTVFAEPGPHTITRWVQNAAGEWSDPYSVTINVLPQNEPPTAMFTTDKDTYKIGEPIKYTDLSTDDENAIVSADFSNNKPVFFTPGTQRIHLTVTDKHGLTSEYEKTIEISDQVMYTEQQYNERYTEPGEKFDIEGSNVLGYSLVPYTFTVSNRALIASNSPEVLTKEGILYRDTMNGDFRLFLYHQNSGTKPLAIYLAAKNEGTENATVSLGSSGQAGPNSFGLWTGKLASERYLESKTVGETKLTTLAPGETELIMPELGNTPLKLNDVFSAYADLSTTAPVQFTLFAVYPDNRAPLNALATFGNLPRDGKHIRGTFQGADREVQIDSTLGSKPQRILFGDHTNDPALDGRDMLNGVYENNWGNFGVVYHMTVHVAPNTLITANARGGVYSGVFKINDTAVLVSNSSLLQNPNQACVLYRTGPYEEVVEISFMTALGSNLPVNILFQPLPQPAS</sequence>
<organism evidence="3 4">
    <name type="scientific">Cohnella zeiphila</name>
    <dbReference type="NCBI Taxonomy" id="2761120"/>
    <lineage>
        <taxon>Bacteria</taxon>
        <taxon>Bacillati</taxon>
        <taxon>Bacillota</taxon>
        <taxon>Bacilli</taxon>
        <taxon>Bacillales</taxon>
        <taxon>Paenibacillaceae</taxon>
        <taxon>Cohnella</taxon>
    </lineage>
</organism>
<keyword evidence="1" id="KW-0732">Signal</keyword>
<feature type="signal peptide" evidence="1">
    <location>
        <begin position="1"/>
        <end position="21"/>
    </location>
</feature>
<dbReference type="Gene3D" id="3.30.457.10">
    <property type="entry name" value="Copper amine oxidase-like, N-terminal domain"/>
    <property type="match status" value="1"/>
</dbReference>
<dbReference type="InterPro" id="IPR035986">
    <property type="entry name" value="PKD_dom_sf"/>
</dbReference>
<dbReference type="Proteomes" id="UP000564644">
    <property type="component" value="Unassembled WGS sequence"/>
</dbReference>
<accession>A0A7X0VVQ2</accession>
<feature type="chain" id="PRO_5039168349" evidence="1">
    <location>
        <begin position="22"/>
        <end position="648"/>
    </location>
</feature>
<evidence type="ECO:0000259" key="2">
    <source>
        <dbReference type="Pfam" id="PF07833"/>
    </source>
</evidence>
<dbReference type="InterPro" id="IPR013783">
    <property type="entry name" value="Ig-like_fold"/>
</dbReference>
<evidence type="ECO:0000256" key="1">
    <source>
        <dbReference type="SAM" id="SignalP"/>
    </source>
</evidence>
<dbReference type="RefSeq" id="WP_185129278.1">
    <property type="nucleotide sequence ID" value="NZ_JACJVO010000013.1"/>
</dbReference>
<name>A0A7X0VVQ2_9BACL</name>
<proteinExistence type="predicted"/>
<protein>
    <submittedName>
        <fullName evidence="3">Copper amine oxidase N-terminal domain-containing protein</fullName>
    </submittedName>
</protein>
<dbReference type="EMBL" id="JACJVO010000013">
    <property type="protein sequence ID" value="MBB6731602.1"/>
    <property type="molecule type" value="Genomic_DNA"/>
</dbReference>
<dbReference type="Pfam" id="PF07833">
    <property type="entry name" value="Cu_amine_oxidN1"/>
    <property type="match status" value="1"/>
</dbReference>
<comment type="caution">
    <text evidence="3">The sequence shown here is derived from an EMBL/GenBank/DDBJ whole genome shotgun (WGS) entry which is preliminary data.</text>
</comment>